<feature type="compositionally biased region" description="Low complexity" evidence="1">
    <location>
        <begin position="54"/>
        <end position="107"/>
    </location>
</feature>
<dbReference type="Pfam" id="PF05331">
    <property type="entry name" value="DUF742"/>
    <property type="match status" value="1"/>
</dbReference>
<keyword evidence="3" id="KW-1185">Reference proteome</keyword>
<evidence type="ECO:0000256" key="1">
    <source>
        <dbReference type="SAM" id="MobiDB-lite"/>
    </source>
</evidence>
<feature type="compositionally biased region" description="Low complexity" evidence="1">
    <location>
        <begin position="115"/>
        <end position="140"/>
    </location>
</feature>
<organism evidence="2 3">
    <name type="scientific">Streptomyces zagrosensis</name>
    <dbReference type="NCBI Taxonomy" id="1042984"/>
    <lineage>
        <taxon>Bacteria</taxon>
        <taxon>Bacillati</taxon>
        <taxon>Actinomycetota</taxon>
        <taxon>Actinomycetes</taxon>
        <taxon>Kitasatosporales</taxon>
        <taxon>Streptomycetaceae</taxon>
        <taxon>Streptomyces</taxon>
    </lineage>
</organism>
<feature type="compositionally biased region" description="Pro residues" evidence="1">
    <location>
        <begin position="141"/>
        <end position="154"/>
    </location>
</feature>
<dbReference type="Proteomes" id="UP000588098">
    <property type="component" value="Unassembled WGS sequence"/>
</dbReference>
<evidence type="ECO:0000313" key="3">
    <source>
        <dbReference type="Proteomes" id="UP000588098"/>
    </source>
</evidence>
<evidence type="ECO:0000313" key="2">
    <source>
        <dbReference type="EMBL" id="MBB5935944.1"/>
    </source>
</evidence>
<dbReference type="InterPro" id="IPR007995">
    <property type="entry name" value="DUF742"/>
</dbReference>
<comment type="caution">
    <text evidence="2">The sequence shown here is derived from an EMBL/GenBank/DDBJ whole genome shotgun (WGS) entry which is preliminary data.</text>
</comment>
<reference evidence="2 3" key="1">
    <citation type="submission" date="2020-08" db="EMBL/GenBank/DDBJ databases">
        <title>Genomic Encyclopedia of Type Strains, Phase III (KMG-III): the genomes of soil and plant-associated and newly described type strains.</title>
        <authorList>
            <person name="Whitman W."/>
        </authorList>
    </citation>
    <scope>NUCLEOTIDE SEQUENCE [LARGE SCALE GENOMIC DNA]</scope>
    <source>
        <strain evidence="2 3">CECT 8305</strain>
    </source>
</reference>
<sequence length="295" mass="32770">MATPPSGHSYGAGQQPDPQGEAPLNRFNFPSTPSRRVQPAPQQRSAAGGDAEQQRPPYRQPQQGPWQPHLPYQQYPQHGQQSQYPQQPHHSQQPQQSQSPQYPQQSQDRGWGNDPQQQRPYERQPYQQPRHSQPYYQPRQPAQPQPGYEPPAGPHQPHSPRIQPMPPQRHEPEPAPAPAGGAHNPLVRPYAMTGGRTRPRYHLAIEALVSTTADPYQLQGQLPEHQRICHLCREIKSVAEISALLSIPLGVSRILVADLAEAGLVAIHQPGGDETAGGQPDVTLLERVLSGLRKL</sequence>
<dbReference type="PANTHER" id="PTHR36221:SF1">
    <property type="entry name" value="DUF742 DOMAIN-CONTAINING PROTEIN"/>
    <property type="match status" value="1"/>
</dbReference>
<evidence type="ECO:0008006" key="4">
    <source>
        <dbReference type="Google" id="ProtNLM"/>
    </source>
</evidence>
<accession>A0A7W9Q992</accession>
<protein>
    <recommendedName>
        <fullName evidence="4">DUF742 domain-containing protein</fullName>
    </recommendedName>
</protein>
<dbReference type="PANTHER" id="PTHR36221">
    <property type="entry name" value="DUF742 DOMAIN-CONTAINING PROTEIN"/>
    <property type="match status" value="1"/>
</dbReference>
<gene>
    <name evidence="2" type="ORF">FHS42_003013</name>
</gene>
<dbReference type="AlphaFoldDB" id="A0A7W9Q992"/>
<feature type="compositionally biased region" description="Polar residues" evidence="1">
    <location>
        <begin position="28"/>
        <end position="45"/>
    </location>
</feature>
<proteinExistence type="predicted"/>
<feature type="region of interest" description="Disordered" evidence="1">
    <location>
        <begin position="1"/>
        <end position="194"/>
    </location>
</feature>
<name>A0A7W9Q992_9ACTN</name>
<dbReference type="RefSeq" id="WP_184572586.1">
    <property type="nucleotide sequence ID" value="NZ_JACHJL010000006.1"/>
</dbReference>
<dbReference type="EMBL" id="JACHJL010000006">
    <property type="protein sequence ID" value="MBB5935944.1"/>
    <property type="molecule type" value="Genomic_DNA"/>
</dbReference>